<feature type="compositionally biased region" description="Low complexity" evidence="5">
    <location>
        <begin position="143"/>
        <end position="165"/>
    </location>
</feature>
<evidence type="ECO:0000259" key="6">
    <source>
        <dbReference type="Pfam" id="PF00472"/>
    </source>
</evidence>
<evidence type="ECO:0000256" key="4">
    <source>
        <dbReference type="ARBA" id="ARBA00023128"/>
    </source>
</evidence>
<organism evidence="7 8">
    <name type="scientific">Ophiocordyceps camponoti-rufipedis</name>
    <dbReference type="NCBI Taxonomy" id="2004952"/>
    <lineage>
        <taxon>Eukaryota</taxon>
        <taxon>Fungi</taxon>
        <taxon>Dikarya</taxon>
        <taxon>Ascomycota</taxon>
        <taxon>Pezizomycotina</taxon>
        <taxon>Sordariomycetes</taxon>
        <taxon>Hypocreomycetidae</taxon>
        <taxon>Hypocreales</taxon>
        <taxon>Ophiocordycipitaceae</taxon>
        <taxon>Ophiocordyceps</taxon>
    </lineage>
</organism>
<comment type="subcellular location">
    <subcellularLocation>
        <location evidence="1">Mitochondrion</location>
    </subcellularLocation>
</comment>
<evidence type="ECO:0000256" key="2">
    <source>
        <dbReference type="ARBA" id="ARBA00010835"/>
    </source>
</evidence>
<dbReference type="EMBL" id="NJES01000829">
    <property type="protein sequence ID" value="PHH69084.1"/>
    <property type="molecule type" value="Genomic_DNA"/>
</dbReference>
<accession>A0A2C5YPY2</accession>
<dbReference type="AlphaFoldDB" id="A0A2C5YPY2"/>
<dbReference type="Gene3D" id="3.30.160.20">
    <property type="match status" value="1"/>
</dbReference>
<dbReference type="PANTHER" id="PTHR46203">
    <property type="entry name" value="PROBABLE PEPTIDE CHAIN RELEASE FACTOR C12ORF65"/>
    <property type="match status" value="1"/>
</dbReference>
<name>A0A2C5YPY2_9HYPO</name>
<proteinExistence type="inferred from homology"/>
<keyword evidence="3" id="KW-0809">Transit peptide</keyword>
<comment type="caution">
    <text evidence="7">The sequence shown here is derived from an EMBL/GenBank/DDBJ whole genome shotgun (WGS) entry which is preliminary data.</text>
</comment>
<dbReference type="InterPro" id="IPR000352">
    <property type="entry name" value="Pep_chain_release_fac_I"/>
</dbReference>
<dbReference type="InterPro" id="IPR045853">
    <property type="entry name" value="Pep_chain_release_fac_I_sf"/>
</dbReference>
<feature type="compositionally biased region" description="Basic and acidic residues" evidence="5">
    <location>
        <begin position="105"/>
        <end position="115"/>
    </location>
</feature>
<protein>
    <recommendedName>
        <fullName evidence="6">Prokaryotic-type class I peptide chain release factors domain-containing protein</fullName>
    </recommendedName>
</protein>
<dbReference type="GO" id="GO:0032543">
    <property type="term" value="P:mitochondrial translation"/>
    <property type="evidence" value="ECO:0007669"/>
    <property type="project" value="UniProtKB-ARBA"/>
</dbReference>
<dbReference type="InterPro" id="IPR052405">
    <property type="entry name" value="Mito_Transl_Release_Factor"/>
</dbReference>
<sequence>MLRPLLSLPRLLVPLRKASSLPPRPKPPPESEIEESYLKGSGPGGQKINKTSSAVQLIHIPTGIVVKSQATRSRSQNRNVARRLLAEKIDALRNGDQSRTALVGLRDKKRADSAAKKSRRKYRKLEQDRAQSASRSPDGPGIPDTQKPPDTQKTPDTPKPTSRIP</sequence>
<evidence type="ECO:0000313" key="8">
    <source>
        <dbReference type="Proteomes" id="UP000226431"/>
    </source>
</evidence>
<keyword evidence="4" id="KW-0496">Mitochondrion</keyword>
<evidence type="ECO:0000313" key="7">
    <source>
        <dbReference type="EMBL" id="PHH69084.1"/>
    </source>
</evidence>
<gene>
    <name evidence="7" type="ORF">CDD80_7019</name>
</gene>
<dbReference type="OrthoDB" id="277888at2759"/>
<evidence type="ECO:0000256" key="1">
    <source>
        <dbReference type="ARBA" id="ARBA00004173"/>
    </source>
</evidence>
<dbReference type="Proteomes" id="UP000226431">
    <property type="component" value="Unassembled WGS sequence"/>
</dbReference>
<comment type="similarity">
    <text evidence="2">Belongs to the prokaryotic/mitochondrial release factor family.</text>
</comment>
<reference evidence="7 8" key="1">
    <citation type="submission" date="2017-06" db="EMBL/GenBank/DDBJ databases">
        <title>Ant-infecting Ophiocordyceps genomes reveal a high diversity of potential behavioral manipulation genes and a possible major role for enterotoxins.</title>
        <authorList>
            <person name="De Bekker C."/>
            <person name="Evans H.C."/>
            <person name="Brachmann A."/>
            <person name="Hughes D.P."/>
        </authorList>
    </citation>
    <scope>NUCLEOTIDE SEQUENCE [LARGE SCALE GENOMIC DNA]</scope>
    <source>
        <strain evidence="7 8">Map16</strain>
    </source>
</reference>
<feature type="domain" description="Prokaryotic-type class I peptide chain release factors" evidence="6">
    <location>
        <begin position="29"/>
        <end position="131"/>
    </location>
</feature>
<dbReference type="PANTHER" id="PTHR46203:SF1">
    <property type="entry name" value="MITOCHONDRIAL TRANSLATION RELEASE FACTOR IN RESCUE"/>
    <property type="match status" value="1"/>
</dbReference>
<evidence type="ECO:0000256" key="3">
    <source>
        <dbReference type="ARBA" id="ARBA00022946"/>
    </source>
</evidence>
<evidence type="ECO:0000256" key="5">
    <source>
        <dbReference type="SAM" id="MobiDB-lite"/>
    </source>
</evidence>
<dbReference type="GO" id="GO:0003747">
    <property type="term" value="F:translation release factor activity"/>
    <property type="evidence" value="ECO:0007669"/>
    <property type="project" value="InterPro"/>
</dbReference>
<dbReference type="FunFam" id="3.30.160.20:FF:000065">
    <property type="entry name" value="Peptidyl-tRNA hydrolase domain protein"/>
    <property type="match status" value="1"/>
</dbReference>
<feature type="region of interest" description="Disordered" evidence="5">
    <location>
        <begin position="16"/>
        <end position="49"/>
    </location>
</feature>
<keyword evidence="8" id="KW-1185">Reference proteome</keyword>
<dbReference type="Pfam" id="PF00472">
    <property type="entry name" value="RF-1"/>
    <property type="match status" value="1"/>
</dbReference>
<dbReference type="SUPFAM" id="SSF75620">
    <property type="entry name" value="Release factor"/>
    <property type="match status" value="1"/>
</dbReference>
<feature type="region of interest" description="Disordered" evidence="5">
    <location>
        <begin position="93"/>
        <end position="165"/>
    </location>
</feature>
<dbReference type="GO" id="GO:0005739">
    <property type="term" value="C:mitochondrion"/>
    <property type="evidence" value="ECO:0007669"/>
    <property type="project" value="UniProtKB-SubCell"/>
</dbReference>